<dbReference type="RefSeq" id="WP_277530044.1">
    <property type="nucleotide sequence ID" value="NZ_JAPDIA010000003.1"/>
</dbReference>
<sequence length="144" mass="15731">MYGTRIGAGRTAEIYEYGEQRVLKLYLPGMPEAQVEAEYRISQAACRAGVRTPMALARVRHDDRHGIVFEKIAGGTMLAALARRDGDVELESARMAQLHGEIHRIAVPGLPDQKSSLQDRIAHAPLLSDEVKKALGADAARSAR</sequence>
<dbReference type="InterPro" id="IPR011009">
    <property type="entry name" value="Kinase-like_dom_sf"/>
</dbReference>
<evidence type="ECO:0000313" key="2">
    <source>
        <dbReference type="EMBL" id="MDG0809016.1"/>
    </source>
</evidence>
<dbReference type="SUPFAM" id="SSF56112">
    <property type="entry name" value="Protein kinase-like (PK-like)"/>
    <property type="match status" value="1"/>
</dbReference>
<feature type="domain" description="Aminoglycoside phosphotransferase" evidence="1">
    <location>
        <begin position="5"/>
        <end position="116"/>
    </location>
</feature>
<proteinExistence type="predicted"/>
<dbReference type="EMBL" id="JAPDIA010000003">
    <property type="protein sequence ID" value="MDG0809016.1"/>
    <property type="molecule type" value="Genomic_DNA"/>
</dbReference>
<dbReference type="InterPro" id="IPR002575">
    <property type="entry name" value="Aminoglycoside_PTrfase"/>
</dbReference>
<name>A0A9X4KPW6_9BACL</name>
<dbReference type="Pfam" id="PF01636">
    <property type="entry name" value="APH"/>
    <property type="match status" value="1"/>
</dbReference>
<organism evidence="2 3">
    <name type="scientific">Cohnella rhizosphaerae</name>
    <dbReference type="NCBI Taxonomy" id="1457232"/>
    <lineage>
        <taxon>Bacteria</taxon>
        <taxon>Bacillati</taxon>
        <taxon>Bacillota</taxon>
        <taxon>Bacilli</taxon>
        <taxon>Bacillales</taxon>
        <taxon>Paenibacillaceae</taxon>
        <taxon>Cohnella</taxon>
    </lineage>
</organism>
<keyword evidence="3" id="KW-1185">Reference proteome</keyword>
<comment type="caution">
    <text evidence="2">The sequence shown here is derived from an EMBL/GenBank/DDBJ whole genome shotgun (WGS) entry which is preliminary data.</text>
</comment>
<dbReference type="Proteomes" id="UP001153404">
    <property type="component" value="Unassembled WGS sequence"/>
</dbReference>
<evidence type="ECO:0000313" key="3">
    <source>
        <dbReference type="Proteomes" id="UP001153404"/>
    </source>
</evidence>
<reference evidence="2" key="1">
    <citation type="submission" date="2022-10" db="EMBL/GenBank/DDBJ databases">
        <title>Comparative genomic analysis of Cohnella hashimotonis sp. nov., isolated from the International Space Station.</title>
        <authorList>
            <person name="Simpson A."/>
            <person name="Venkateswaran K."/>
        </authorList>
    </citation>
    <scope>NUCLEOTIDE SEQUENCE</scope>
    <source>
        <strain evidence="2">DSM 28161</strain>
    </source>
</reference>
<gene>
    <name evidence="2" type="ORF">OMP40_06235</name>
</gene>
<evidence type="ECO:0000259" key="1">
    <source>
        <dbReference type="Pfam" id="PF01636"/>
    </source>
</evidence>
<accession>A0A9X4KPW6</accession>
<dbReference type="AlphaFoldDB" id="A0A9X4KPW6"/>
<protein>
    <submittedName>
        <fullName evidence="2">Phosphotransferase</fullName>
    </submittedName>
</protein>